<keyword evidence="3" id="KW-1003">Cell membrane</keyword>
<comment type="subcellular location">
    <subcellularLocation>
        <location evidence="1">Cell membrane</location>
        <topology evidence="1">Multi-pass membrane protein</topology>
    </subcellularLocation>
</comment>
<evidence type="ECO:0000256" key="6">
    <source>
        <dbReference type="ARBA" id="ARBA00023136"/>
    </source>
</evidence>
<evidence type="ECO:0000256" key="9">
    <source>
        <dbReference type="SAM" id="Phobius"/>
    </source>
</evidence>
<dbReference type="PROSITE" id="PS00217">
    <property type="entry name" value="SUGAR_TRANSPORT_2"/>
    <property type="match status" value="1"/>
</dbReference>
<keyword evidence="7" id="KW-0325">Glycoprotein</keyword>
<feature type="transmembrane region" description="Helical" evidence="9">
    <location>
        <begin position="324"/>
        <end position="344"/>
    </location>
</feature>
<dbReference type="PRINTS" id="PR00171">
    <property type="entry name" value="SUGRTRNSPORT"/>
</dbReference>
<evidence type="ECO:0000313" key="12">
    <source>
        <dbReference type="Proteomes" id="UP001353858"/>
    </source>
</evidence>
<dbReference type="GO" id="GO:0005886">
    <property type="term" value="C:plasma membrane"/>
    <property type="evidence" value="ECO:0007669"/>
    <property type="project" value="UniProtKB-SubCell"/>
</dbReference>
<dbReference type="EMBL" id="JARPUR010000003">
    <property type="protein sequence ID" value="KAK4880550.1"/>
    <property type="molecule type" value="Genomic_DNA"/>
</dbReference>
<evidence type="ECO:0000256" key="8">
    <source>
        <dbReference type="RuleBase" id="RU003346"/>
    </source>
</evidence>
<protein>
    <recommendedName>
        <fullName evidence="10">Major facilitator superfamily (MFS) profile domain-containing protein</fullName>
    </recommendedName>
</protein>
<keyword evidence="4 9" id="KW-0812">Transmembrane</keyword>
<comment type="caution">
    <text evidence="11">The sequence shown here is derived from an EMBL/GenBank/DDBJ whole genome shotgun (WGS) entry which is preliminary data.</text>
</comment>
<dbReference type="FunFam" id="1.20.1250.20:FF:001511">
    <property type="entry name" value="Solute carrier family 2, facilitated glucose transporter member 5"/>
    <property type="match status" value="1"/>
</dbReference>
<reference evidence="12" key="1">
    <citation type="submission" date="2023-01" db="EMBL/GenBank/DDBJ databases">
        <title>Key to firefly adult light organ development and bioluminescence: homeobox transcription factors regulate luciferase expression and transportation to peroxisome.</title>
        <authorList>
            <person name="Fu X."/>
        </authorList>
    </citation>
    <scope>NUCLEOTIDE SEQUENCE [LARGE SCALE GENOMIC DNA]</scope>
</reference>
<dbReference type="Gene3D" id="1.20.1250.20">
    <property type="entry name" value="MFS general substrate transporter like domains"/>
    <property type="match status" value="1"/>
</dbReference>
<evidence type="ECO:0000259" key="10">
    <source>
        <dbReference type="PROSITE" id="PS50850"/>
    </source>
</evidence>
<sequence>MDQDEDEGVGYVSESHYLKSPDKQSVPLLDLPVQTNIIEMDIPIYAGDNLTTKPPRRVDASFTPKLAFAIAAAAIGSAFQHGYNTGVLNNPEEVMKIWISDVVSNRTNEVPAPEHISLIWSIIVAIFCFGGMIGGVLTGTIADRFGRKGGLLLNNIFVLLAVILECAAKPASSYEMIAAGRFFIGINSGLNAGLTPMYLAEISPVSLRGAVGTVYQLVITISIFIAQVLGLEYILGGDRWPTLLAMTIVPAIFQVVTLPICPETPKYLLLNRGKEVDAQRSLTWLRGSVSVTEEMNEMRAEFEAVKLVPKATMKELFTNSALRIPLIISLTMMLAQQLSGINAIMYFSTQIFKDAHLKPDDAQYATLGMGGLNVFMTVVSLFLVEKAGRKTLLLVGFAGMTIDVFILIFAMVYSQESDFASYMCIVLILIFIILFASGPGSIPWFLVGELFNQSARPMATSLAVMVNWAANFSVGLGFPLIKDAIGPYVFVIFTVCLALSTLFIYKKVPETKNKTIEEISAMFRQQSYQ</sequence>
<dbReference type="PROSITE" id="PS00216">
    <property type="entry name" value="SUGAR_TRANSPORT_1"/>
    <property type="match status" value="1"/>
</dbReference>
<comment type="similarity">
    <text evidence="8">Belongs to the major facilitator superfamily. Sugar transporter (TC 2.A.1.1) family.</text>
</comment>
<evidence type="ECO:0000256" key="2">
    <source>
        <dbReference type="ARBA" id="ARBA00022448"/>
    </source>
</evidence>
<feature type="transmembrane region" description="Helical" evidence="9">
    <location>
        <begin position="151"/>
        <end position="171"/>
    </location>
</feature>
<dbReference type="GO" id="GO:0005353">
    <property type="term" value="F:fructose transmembrane transporter activity"/>
    <property type="evidence" value="ECO:0007669"/>
    <property type="project" value="UniProtKB-ARBA"/>
</dbReference>
<feature type="transmembrane region" description="Helical" evidence="9">
    <location>
        <begin position="118"/>
        <end position="139"/>
    </location>
</feature>
<evidence type="ECO:0000256" key="3">
    <source>
        <dbReference type="ARBA" id="ARBA00022475"/>
    </source>
</evidence>
<dbReference type="InterPro" id="IPR036259">
    <property type="entry name" value="MFS_trans_sf"/>
</dbReference>
<dbReference type="InterPro" id="IPR005829">
    <property type="entry name" value="Sugar_transporter_CS"/>
</dbReference>
<evidence type="ECO:0000256" key="4">
    <source>
        <dbReference type="ARBA" id="ARBA00022692"/>
    </source>
</evidence>
<proteinExistence type="inferred from homology"/>
<organism evidence="11 12">
    <name type="scientific">Aquatica leii</name>
    <dbReference type="NCBI Taxonomy" id="1421715"/>
    <lineage>
        <taxon>Eukaryota</taxon>
        <taxon>Metazoa</taxon>
        <taxon>Ecdysozoa</taxon>
        <taxon>Arthropoda</taxon>
        <taxon>Hexapoda</taxon>
        <taxon>Insecta</taxon>
        <taxon>Pterygota</taxon>
        <taxon>Neoptera</taxon>
        <taxon>Endopterygota</taxon>
        <taxon>Coleoptera</taxon>
        <taxon>Polyphaga</taxon>
        <taxon>Elateriformia</taxon>
        <taxon>Elateroidea</taxon>
        <taxon>Lampyridae</taxon>
        <taxon>Luciolinae</taxon>
        <taxon>Aquatica</taxon>
    </lineage>
</organism>
<evidence type="ECO:0000256" key="5">
    <source>
        <dbReference type="ARBA" id="ARBA00022989"/>
    </source>
</evidence>
<feature type="transmembrane region" description="Helical" evidence="9">
    <location>
        <begin position="391"/>
        <end position="413"/>
    </location>
</feature>
<dbReference type="InterPro" id="IPR003663">
    <property type="entry name" value="Sugar/inositol_transpt"/>
</dbReference>
<name>A0AAN7Q5B9_9COLE</name>
<evidence type="ECO:0000313" key="11">
    <source>
        <dbReference type="EMBL" id="KAK4880550.1"/>
    </source>
</evidence>
<feature type="transmembrane region" description="Helical" evidence="9">
    <location>
        <begin position="177"/>
        <end position="200"/>
    </location>
</feature>
<dbReference type="Pfam" id="PF00083">
    <property type="entry name" value="Sugar_tr"/>
    <property type="match status" value="1"/>
</dbReference>
<dbReference type="PANTHER" id="PTHR23503">
    <property type="entry name" value="SOLUTE CARRIER FAMILY 2"/>
    <property type="match status" value="1"/>
</dbReference>
<dbReference type="PROSITE" id="PS50850">
    <property type="entry name" value="MFS"/>
    <property type="match status" value="1"/>
</dbReference>
<dbReference type="Proteomes" id="UP001353858">
    <property type="component" value="Unassembled WGS sequence"/>
</dbReference>
<evidence type="ECO:0000256" key="1">
    <source>
        <dbReference type="ARBA" id="ARBA00004651"/>
    </source>
</evidence>
<feature type="transmembrane region" description="Helical" evidence="9">
    <location>
        <begin position="240"/>
        <end position="261"/>
    </location>
</feature>
<dbReference type="InterPro" id="IPR005828">
    <property type="entry name" value="MFS_sugar_transport-like"/>
</dbReference>
<feature type="transmembrane region" description="Helical" evidence="9">
    <location>
        <begin position="364"/>
        <end position="384"/>
    </location>
</feature>
<dbReference type="InterPro" id="IPR045263">
    <property type="entry name" value="GLUT"/>
</dbReference>
<feature type="transmembrane region" description="Helical" evidence="9">
    <location>
        <begin position="212"/>
        <end position="234"/>
    </location>
</feature>
<dbReference type="AlphaFoldDB" id="A0AAN7Q5B9"/>
<dbReference type="NCBIfam" id="TIGR00879">
    <property type="entry name" value="SP"/>
    <property type="match status" value="1"/>
</dbReference>
<dbReference type="GO" id="GO:1990539">
    <property type="term" value="P:fructose import across plasma membrane"/>
    <property type="evidence" value="ECO:0007669"/>
    <property type="project" value="UniProtKB-ARBA"/>
</dbReference>
<feature type="transmembrane region" description="Helical" evidence="9">
    <location>
        <begin position="487"/>
        <end position="505"/>
    </location>
</feature>
<feature type="transmembrane region" description="Helical" evidence="9">
    <location>
        <begin position="419"/>
        <end position="447"/>
    </location>
</feature>
<feature type="domain" description="Major facilitator superfamily (MFS) profile" evidence="10">
    <location>
        <begin position="70"/>
        <end position="512"/>
    </location>
</feature>
<keyword evidence="12" id="KW-1185">Reference proteome</keyword>
<keyword evidence="2 8" id="KW-0813">Transport</keyword>
<keyword evidence="6 9" id="KW-0472">Membrane</keyword>
<keyword evidence="5 9" id="KW-1133">Transmembrane helix</keyword>
<feature type="transmembrane region" description="Helical" evidence="9">
    <location>
        <begin position="66"/>
        <end position="83"/>
    </location>
</feature>
<dbReference type="PANTHER" id="PTHR23503:SF8">
    <property type="entry name" value="FACILITATED GLUCOSE TRANSPORTER PROTEIN 1"/>
    <property type="match status" value="1"/>
</dbReference>
<dbReference type="InterPro" id="IPR020846">
    <property type="entry name" value="MFS_dom"/>
</dbReference>
<feature type="transmembrane region" description="Helical" evidence="9">
    <location>
        <begin position="459"/>
        <end position="481"/>
    </location>
</feature>
<evidence type="ECO:0000256" key="7">
    <source>
        <dbReference type="ARBA" id="ARBA00023180"/>
    </source>
</evidence>
<dbReference type="SUPFAM" id="SSF103473">
    <property type="entry name" value="MFS general substrate transporter"/>
    <property type="match status" value="1"/>
</dbReference>
<accession>A0AAN7Q5B9</accession>
<gene>
    <name evidence="11" type="ORF">RN001_008696</name>
</gene>